<evidence type="ECO:0000313" key="8">
    <source>
        <dbReference type="EMBL" id="AMV63550.1"/>
    </source>
</evidence>
<reference evidence="10 11" key="1">
    <citation type="journal article" date="2016" name="PLoS ONE">
        <title>The Identification of Novel Diagnostic Marker Genes for the Detection of Beer Spoiling Pediococcus damnosus Strains Using the BlAst Diagnostic Gene findEr.</title>
        <authorList>
            <person name="Behr J."/>
            <person name="Geissler A.J."/>
            <person name="Schmid J."/>
            <person name="Zehe A."/>
            <person name="Vogel R.F."/>
        </authorList>
    </citation>
    <scope>NUCLEOTIDE SEQUENCE [LARGE SCALE GENOMIC DNA]</scope>
    <source>
        <strain evidence="8 11">TMW 2.1533</strain>
        <strain evidence="9 10">TMW 2.1535</strain>
    </source>
</reference>
<dbReference type="GO" id="GO:0003700">
    <property type="term" value="F:DNA-binding transcription factor activity"/>
    <property type="evidence" value="ECO:0007669"/>
    <property type="project" value="InterPro"/>
</dbReference>
<evidence type="ECO:0000313" key="11">
    <source>
        <dbReference type="Proteomes" id="UP000076405"/>
    </source>
</evidence>
<dbReference type="InterPro" id="IPR037171">
    <property type="entry name" value="NagB/RpiA_transferase-like"/>
</dbReference>
<evidence type="ECO:0000259" key="7">
    <source>
        <dbReference type="PROSITE" id="PS51000"/>
    </source>
</evidence>
<evidence type="ECO:0000313" key="10">
    <source>
        <dbReference type="Proteomes" id="UP000076244"/>
    </source>
</evidence>
<keyword evidence="10" id="KW-1185">Reference proteome</keyword>
<dbReference type="EMBL" id="CP012275">
    <property type="protein sequence ID" value="AMV63550.1"/>
    <property type="molecule type" value="Genomic_DNA"/>
</dbReference>
<dbReference type="SUPFAM" id="SSF100950">
    <property type="entry name" value="NagB/RpiA/CoA transferase-like"/>
    <property type="match status" value="1"/>
</dbReference>
<accession>A0A143ANF3</accession>
<dbReference type="InterPro" id="IPR036388">
    <property type="entry name" value="WH-like_DNA-bd_sf"/>
</dbReference>
<name>A0A143ANF3_9LACO</name>
<keyword evidence="2" id="KW-0678">Repressor</keyword>
<evidence type="ECO:0000256" key="6">
    <source>
        <dbReference type="ARBA" id="ARBA00024937"/>
    </source>
</evidence>
<dbReference type="Gene3D" id="1.10.10.10">
    <property type="entry name" value="Winged helix-like DNA-binding domain superfamily/Winged helix DNA-binding domain"/>
    <property type="match status" value="1"/>
</dbReference>
<dbReference type="InterPro" id="IPR018356">
    <property type="entry name" value="Tscrpt_reg_HTH_DeoR_CS"/>
</dbReference>
<dbReference type="InterPro" id="IPR001034">
    <property type="entry name" value="DeoR_HTH"/>
</dbReference>
<evidence type="ECO:0000256" key="4">
    <source>
        <dbReference type="ARBA" id="ARBA00023125"/>
    </source>
</evidence>
<evidence type="ECO:0000313" key="9">
    <source>
        <dbReference type="EMBL" id="AMV66511.1"/>
    </source>
</evidence>
<evidence type="ECO:0000256" key="1">
    <source>
        <dbReference type="ARBA" id="ARBA00021390"/>
    </source>
</evidence>
<evidence type="ECO:0000256" key="3">
    <source>
        <dbReference type="ARBA" id="ARBA00023015"/>
    </source>
</evidence>
<dbReference type="Proteomes" id="UP000076244">
    <property type="component" value="Chromosome"/>
</dbReference>
<dbReference type="GO" id="GO:0003677">
    <property type="term" value="F:DNA binding"/>
    <property type="evidence" value="ECO:0007669"/>
    <property type="project" value="UniProtKB-KW"/>
</dbReference>
<proteinExistence type="predicted"/>
<dbReference type="AlphaFoldDB" id="A0A143ANF3"/>
<dbReference type="PANTHER" id="PTHR30363:SF4">
    <property type="entry name" value="GLYCEROL-3-PHOSPHATE REGULON REPRESSOR"/>
    <property type="match status" value="1"/>
</dbReference>
<dbReference type="Gene3D" id="3.40.50.1360">
    <property type="match status" value="1"/>
</dbReference>
<dbReference type="OrthoDB" id="9798651at2"/>
<dbReference type="PRINTS" id="PR00037">
    <property type="entry name" value="HTHLACR"/>
</dbReference>
<keyword evidence="3" id="KW-0805">Transcription regulation</keyword>
<keyword evidence="4" id="KW-0238">DNA-binding</keyword>
<dbReference type="InterPro" id="IPR036390">
    <property type="entry name" value="WH_DNA-bd_sf"/>
</dbReference>
<sequence>MLKNERLSKVLDMINQRGSVTVHDLVDSLKVSSMTIRRDLDELADNDKIRRVHGGAQRLKEISTDELSYLQKRNVNVALKKEIAKKVASMIEPGETVFIGPGSTNEFIVNYLTLDHLRVVTNSIPIFQAFLATNKDYDLTLIGGTYRSRSGALVGALTNEFLARLNMSKAFVSVNGIMNDKLMNANPEEGQTQTAALDHSKQRFIVADHSKLNAPDFYDFYSLNQIDGLITDSKANKLVLDQYATFTTIY</sequence>
<dbReference type="KEGG" id="pdm:ADU72_0566"/>
<dbReference type="Proteomes" id="UP000076405">
    <property type="component" value="Chromosome"/>
</dbReference>
<feature type="domain" description="HTH deoR-type" evidence="7">
    <location>
        <begin position="3"/>
        <end position="58"/>
    </location>
</feature>
<dbReference type="Pfam" id="PF08220">
    <property type="entry name" value="HTH_DeoR"/>
    <property type="match status" value="1"/>
</dbReference>
<dbReference type="SUPFAM" id="SSF46785">
    <property type="entry name" value="Winged helix' DNA-binding domain"/>
    <property type="match status" value="1"/>
</dbReference>
<gene>
    <name evidence="8" type="ORF">ADU70_2084</name>
    <name evidence="9" type="ORF">ADU72_0566</name>
</gene>
<comment type="function">
    <text evidence="6">Repressor of the lactose catabolism operon. Galactose-6-phosphate is the inducer.</text>
</comment>
<dbReference type="SMART" id="SM01134">
    <property type="entry name" value="DeoRC"/>
    <property type="match status" value="1"/>
</dbReference>
<organism evidence="8 11">
    <name type="scientific">Pediococcus damnosus</name>
    <dbReference type="NCBI Taxonomy" id="51663"/>
    <lineage>
        <taxon>Bacteria</taxon>
        <taxon>Bacillati</taxon>
        <taxon>Bacillota</taxon>
        <taxon>Bacilli</taxon>
        <taxon>Lactobacillales</taxon>
        <taxon>Lactobacillaceae</taxon>
        <taxon>Pediococcus</taxon>
    </lineage>
</organism>
<dbReference type="InterPro" id="IPR014036">
    <property type="entry name" value="DeoR-like_C"/>
</dbReference>
<dbReference type="PROSITE" id="PS51000">
    <property type="entry name" value="HTH_DEOR_2"/>
    <property type="match status" value="1"/>
</dbReference>
<keyword evidence="5" id="KW-0804">Transcription</keyword>
<dbReference type="InterPro" id="IPR050313">
    <property type="entry name" value="Carb_Metab_HTH_regulators"/>
</dbReference>
<evidence type="ECO:0000256" key="2">
    <source>
        <dbReference type="ARBA" id="ARBA00022491"/>
    </source>
</evidence>
<evidence type="ECO:0000256" key="5">
    <source>
        <dbReference type="ARBA" id="ARBA00023163"/>
    </source>
</evidence>
<dbReference type="EMBL" id="CP012288">
    <property type="protein sequence ID" value="AMV66511.1"/>
    <property type="molecule type" value="Genomic_DNA"/>
</dbReference>
<dbReference type="PROSITE" id="PS00894">
    <property type="entry name" value="HTH_DEOR_1"/>
    <property type="match status" value="1"/>
</dbReference>
<dbReference type="PANTHER" id="PTHR30363">
    <property type="entry name" value="HTH-TYPE TRANSCRIPTIONAL REGULATOR SRLR-RELATED"/>
    <property type="match status" value="1"/>
</dbReference>
<dbReference type="SMART" id="SM00420">
    <property type="entry name" value="HTH_DEOR"/>
    <property type="match status" value="1"/>
</dbReference>
<protein>
    <recommendedName>
        <fullName evidence="1">Lactose phosphotransferase system repressor</fullName>
    </recommendedName>
</protein>
<dbReference type="RefSeq" id="WP_046870885.1">
    <property type="nucleotide sequence ID" value="NZ_BAAAXI010000011.1"/>
</dbReference>
<dbReference type="Pfam" id="PF00455">
    <property type="entry name" value="DeoRC"/>
    <property type="match status" value="1"/>
</dbReference>